<organism evidence="4 5">
    <name type="scientific">Methylotuvimicrobium buryatense</name>
    <name type="common">Methylomicrobium buryatense</name>
    <dbReference type="NCBI Taxonomy" id="95641"/>
    <lineage>
        <taxon>Bacteria</taxon>
        <taxon>Pseudomonadati</taxon>
        <taxon>Pseudomonadota</taxon>
        <taxon>Gammaproteobacteria</taxon>
        <taxon>Methylococcales</taxon>
        <taxon>Methylococcaceae</taxon>
        <taxon>Methylotuvimicrobium</taxon>
    </lineage>
</organism>
<reference evidence="5" key="1">
    <citation type="journal article" date="2019" name="J. Bacteriol.">
        <title>A Mutagenic Screen Identifies a TonB-Dependent Receptor Required for the Lanthanide Metal Switch in the Type I Methanotroph 'Methylotuvimicrobium buryatense' 5GB1C.</title>
        <authorList>
            <person name="Groom J.D."/>
            <person name="Ford S.M."/>
            <person name="Pesesky M.W."/>
            <person name="Lidstrom M.E."/>
        </authorList>
    </citation>
    <scope>NUCLEOTIDE SEQUENCE [LARGE SCALE GENOMIC DNA]</scope>
    <source>
        <strain evidence="5">5GB1C</strain>
    </source>
</reference>
<dbReference type="OrthoDB" id="9836651at2"/>
<feature type="region of interest" description="Disordered" evidence="1">
    <location>
        <begin position="60"/>
        <end position="91"/>
    </location>
</feature>
<evidence type="ECO:0000256" key="1">
    <source>
        <dbReference type="SAM" id="MobiDB-lite"/>
    </source>
</evidence>
<protein>
    <submittedName>
        <fullName evidence="4">Uncharacterized protein</fullName>
    </submittedName>
</protein>
<keyword evidence="3" id="KW-0732">Signal</keyword>
<feature type="signal peptide" evidence="3">
    <location>
        <begin position="1"/>
        <end position="19"/>
    </location>
</feature>
<dbReference type="STRING" id="675511.GCA_000341735_00164"/>
<evidence type="ECO:0000256" key="2">
    <source>
        <dbReference type="SAM" id="Phobius"/>
    </source>
</evidence>
<dbReference type="EMBL" id="CP035467">
    <property type="protein sequence ID" value="QCW83305.1"/>
    <property type="molecule type" value="Genomic_DNA"/>
</dbReference>
<gene>
    <name evidence="4" type="ORF">EQU24_14425</name>
</gene>
<feature type="chain" id="PRO_5020228837" evidence="3">
    <location>
        <begin position="20"/>
        <end position="275"/>
    </location>
</feature>
<dbReference type="RefSeq" id="WP_017838820.1">
    <property type="nucleotide sequence ID" value="NZ_CP035467.1"/>
</dbReference>
<feature type="transmembrane region" description="Helical" evidence="2">
    <location>
        <begin position="245"/>
        <end position="265"/>
    </location>
</feature>
<name>A0A4V1IK13_METBY</name>
<keyword evidence="2" id="KW-0812">Transmembrane</keyword>
<proteinExistence type="predicted"/>
<evidence type="ECO:0000313" key="4">
    <source>
        <dbReference type="EMBL" id="QCW83305.1"/>
    </source>
</evidence>
<accession>A0A4V1IK13</accession>
<keyword evidence="5" id="KW-1185">Reference proteome</keyword>
<dbReference type="AlphaFoldDB" id="A0A4V1IK13"/>
<keyword evidence="2" id="KW-1133">Transmembrane helix</keyword>
<dbReference type="Proteomes" id="UP000305881">
    <property type="component" value="Chromosome"/>
</dbReference>
<dbReference type="KEGG" id="mbur:EQU24_14425"/>
<evidence type="ECO:0000256" key="3">
    <source>
        <dbReference type="SAM" id="SignalP"/>
    </source>
</evidence>
<sequence>MTKLFLLFLLSAYSLFATAATITLDVQGDASNLDTIQPESRLDNGAELKERSLVADALRQVQKKSESSSSETGDRQELATPKKQGDFGAKPSTLKAAEAENPLYFNPFAETEVSPYIFKQSDSDHQPGFNPLLVSKEFIMSLEIIDDELVIDEALREMVDETVNMALHVNEAWNTLDEKVTHKIYQGVSYLGFDTQFSEDNSQANNHAVEFKKLAAQYADSENNNRRYDNEPEGLFAYFINLPKLLTVSNLLFMLGFLFVMNGIYRVMRFFLLRV</sequence>
<evidence type="ECO:0000313" key="5">
    <source>
        <dbReference type="Proteomes" id="UP000305881"/>
    </source>
</evidence>
<keyword evidence="2" id="KW-0472">Membrane</keyword>